<evidence type="ECO:0000313" key="1">
    <source>
        <dbReference type="EMBL" id="ESN96859.1"/>
    </source>
</evidence>
<reference evidence="3" key="1">
    <citation type="submission" date="2012-12" db="EMBL/GenBank/DDBJ databases">
        <authorList>
            <person name="Hellsten U."/>
            <person name="Grimwood J."/>
            <person name="Chapman J.A."/>
            <person name="Shapiro H."/>
            <person name="Aerts A."/>
            <person name="Otillar R.P."/>
            <person name="Terry A.Y."/>
            <person name="Boore J.L."/>
            <person name="Simakov O."/>
            <person name="Marletaz F."/>
            <person name="Cho S.-J."/>
            <person name="Edsinger-Gonzales E."/>
            <person name="Havlak P."/>
            <person name="Kuo D.-H."/>
            <person name="Larsson T."/>
            <person name="Lv J."/>
            <person name="Arendt D."/>
            <person name="Savage R."/>
            <person name="Osoegawa K."/>
            <person name="de Jong P."/>
            <person name="Lindberg D.R."/>
            <person name="Seaver E.C."/>
            <person name="Weisblat D.A."/>
            <person name="Putnam N.H."/>
            <person name="Grigoriev I.V."/>
            <person name="Rokhsar D.S."/>
        </authorList>
    </citation>
    <scope>NUCLEOTIDE SEQUENCE</scope>
</reference>
<dbReference type="Proteomes" id="UP000015101">
    <property type="component" value="Unassembled WGS sequence"/>
</dbReference>
<dbReference type="AlphaFoldDB" id="T1FDI6"/>
<dbReference type="InParanoid" id="T1FDI6"/>
<keyword evidence="3" id="KW-1185">Reference proteome</keyword>
<dbReference type="OrthoDB" id="6783874at2759"/>
<evidence type="ECO:0000313" key="2">
    <source>
        <dbReference type="EnsemblMetazoa" id="HelroP178659"/>
    </source>
</evidence>
<sequence>MKSNKVPGPDEKVVEEIKCFDEFAIEKGVTLLKCFFEKNYKISWTSHTSNEDLLKQFGYEKRKLIQIVLPWQLKFFSDIMRKERMENLTTTGKIAGKGDRGQQRITFVKSLCHLLNIATFQFLQSVKDRVLFRSMVANILKG</sequence>
<dbReference type="KEGG" id="hro:HELRODRAFT_178659"/>
<reference evidence="1 3" key="2">
    <citation type="journal article" date="2013" name="Nature">
        <title>Insights into bilaterian evolution from three spiralian genomes.</title>
        <authorList>
            <person name="Simakov O."/>
            <person name="Marletaz F."/>
            <person name="Cho S.J."/>
            <person name="Edsinger-Gonzales E."/>
            <person name="Havlak P."/>
            <person name="Hellsten U."/>
            <person name="Kuo D.H."/>
            <person name="Larsson T."/>
            <person name="Lv J."/>
            <person name="Arendt D."/>
            <person name="Savage R."/>
            <person name="Osoegawa K."/>
            <person name="de Jong P."/>
            <person name="Grimwood J."/>
            <person name="Chapman J.A."/>
            <person name="Shapiro H."/>
            <person name="Aerts A."/>
            <person name="Otillar R.P."/>
            <person name="Terry A.Y."/>
            <person name="Boore J.L."/>
            <person name="Grigoriev I.V."/>
            <person name="Lindberg D.R."/>
            <person name="Seaver E.C."/>
            <person name="Weisblat D.A."/>
            <person name="Putnam N.H."/>
            <person name="Rokhsar D.S."/>
        </authorList>
    </citation>
    <scope>NUCLEOTIDE SEQUENCE</scope>
</reference>
<gene>
    <name evidence="2" type="primary">20206885</name>
    <name evidence="1" type="ORF">HELRODRAFT_178659</name>
</gene>
<name>T1FDI6_HELRO</name>
<protein>
    <submittedName>
        <fullName evidence="1 2">Uncharacterized protein</fullName>
    </submittedName>
</protein>
<reference evidence="2" key="3">
    <citation type="submission" date="2015-06" db="UniProtKB">
        <authorList>
            <consortium name="EnsemblMetazoa"/>
        </authorList>
    </citation>
    <scope>IDENTIFICATION</scope>
</reference>
<dbReference type="EnsemblMetazoa" id="HelroT178659">
    <property type="protein sequence ID" value="HelroP178659"/>
    <property type="gene ID" value="HelroG178659"/>
</dbReference>
<evidence type="ECO:0000313" key="3">
    <source>
        <dbReference type="Proteomes" id="UP000015101"/>
    </source>
</evidence>
<dbReference type="RefSeq" id="XP_009025001.1">
    <property type="nucleotide sequence ID" value="XM_009026753.1"/>
</dbReference>
<proteinExistence type="predicted"/>
<dbReference type="GeneID" id="20206885"/>
<dbReference type="EMBL" id="AMQM01006525">
    <property type="status" value="NOT_ANNOTATED_CDS"/>
    <property type="molecule type" value="Genomic_DNA"/>
</dbReference>
<dbReference type="OMA" id="DRIKWRT"/>
<dbReference type="CTD" id="20206885"/>
<dbReference type="EMBL" id="KB097487">
    <property type="protein sequence ID" value="ESN96859.1"/>
    <property type="molecule type" value="Genomic_DNA"/>
</dbReference>
<dbReference type="HOGENOM" id="CLU_151494_0_0_1"/>
<organism evidence="2 3">
    <name type="scientific">Helobdella robusta</name>
    <name type="common">Californian leech</name>
    <dbReference type="NCBI Taxonomy" id="6412"/>
    <lineage>
        <taxon>Eukaryota</taxon>
        <taxon>Metazoa</taxon>
        <taxon>Spiralia</taxon>
        <taxon>Lophotrochozoa</taxon>
        <taxon>Annelida</taxon>
        <taxon>Clitellata</taxon>
        <taxon>Hirudinea</taxon>
        <taxon>Rhynchobdellida</taxon>
        <taxon>Glossiphoniidae</taxon>
        <taxon>Helobdella</taxon>
    </lineage>
</organism>
<accession>T1FDI6</accession>